<evidence type="ECO:0000313" key="3">
    <source>
        <dbReference type="Proteomes" id="UP000315295"/>
    </source>
</evidence>
<evidence type="ECO:0000313" key="2">
    <source>
        <dbReference type="EMBL" id="TQD91116.1"/>
    </source>
</evidence>
<feature type="region of interest" description="Disordered" evidence="1">
    <location>
        <begin position="1"/>
        <end position="35"/>
    </location>
</feature>
<dbReference type="AlphaFoldDB" id="A0A540LXK7"/>
<name>A0A540LXK7_MALBA</name>
<dbReference type="EMBL" id="VIEB01000431">
    <property type="protein sequence ID" value="TQD91116.1"/>
    <property type="molecule type" value="Genomic_DNA"/>
</dbReference>
<accession>A0A540LXK7</accession>
<organism evidence="2 3">
    <name type="scientific">Malus baccata</name>
    <name type="common">Siberian crab apple</name>
    <name type="synonym">Pyrus baccata</name>
    <dbReference type="NCBI Taxonomy" id="106549"/>
    <lineage>
        <taxon>Eukaryota</taxon>
        <taxon>Viridiplantae</taxon>
        <taxon>Streptophyta</taxon>
        <taxon>Embryophyta</taxon>
        <taxon>Tracheophyta</taxon>
        <taxon>Spermatophyta</taxon>
        <taxon>Magnoliopsida</taxon>
        <taxon>eudicotyledons</taxon>
        <taxon>Gunneridae</taxon>
        <taxon>Pentapetalae</taxon>
        <taxon>rosids</taxon>
        <taxon>fabids</taxon>
        <taxon>Rosales</taxon>
        <taxon>Rosaceae</taxon>
        <taxon>Amygdaloideae</taxon>
        <taxon>Maleae</taxon>
        <taxon>Malus</taxon>
    </lineage>
</organism>
<keyword evidence="3" id="KW-1185">Reference proteome</keyword>
<gene>
    <name evidence="2" type="ORF">C1H46_023291</name>
</gene>
<dbReference type="STRING" id="106549.A0A540LXK7"/>
<comment type="caution">
    <text evidence="2">The sequence shown here is derived from an EMBL/GenBank/DDBJ whole genome shotgun (WGS) entry which is preliminary data.</text>
</comment>
<evidence type="ECO:0000256" key="1">
    <source>
        <dbReference type="SAM" id="MobiDB-lite"/>
    </source>
</evidence>
<dbReference type="Proteomes" id="UP000315295">
    <property type="component" value="Unassembled WGS sequence"/>
</dbReference>
<protein>
    <submittedName>
        <fullName evidence="2">Uncharacterized protein</fullName>
    </submittedName>
</protein>
<proteinExistence type="predicted"/>
<sequence>MDATALDHPSGPSDDVDQGLTDLQPGSDPTLFSSSAAASGGAKYKLMSPAKLPISRSPCLTIPHGLSPTSFLESPVLLSNMKFSRYPNNG</sequence>
<reference evidence="2 3" key="1">
    <citation type="journal article" date="2019" name="G3 (Bethesda)">
        <title>Sequencing of a Wild Apple (Malus baccata) Genome Unravels the Differences Between Cultivated and Wild Apple Species Regarding Disease Resistance and Cold Tolerance.</title>
        <authorList>
            <person name="Chen X."/>
        </authorList>
    </citation>
    <scope>NUCLEOTIDE SEQUENCE [LARGE SCALE GENOMIC DNA]</scope>
    <source>
        <strain evidence="3">cv. Shandingzi</strain>
        <tissue evidence="2">Leaves</tissue>
    </source>
</reference>